<protein>
    <recommendedName>
        <fullName evidence="4">Large ribosomal subunit protein bL19m</fullName>
    </recommendedName>
    <alternativeName>
        <fullName evidence="5">39S ribosomal protein L19, mitochondrial</fullName>
    </alternativeName>
</protein>
<name>A0AAV2H229_LYMST</name>
<dbReference type="SUPFAM" id="SSF50104">
    <property type="entry name" value="Translation proteins SH3-like domain"/>
    <property type="match status" value="1"/>
</dbReference>
<dbReference type="PANTHER" id="PTHR15680:SF9">
    <property type="entry name" value="LARGE RIBOSOMAL SUBUNIT PROTEIN BL19M"/>
    <property type="match status" value="1"/>
</dbReference>
<dbReference type="GO" id="GO:0006412">
    <property type="term" value="P:translation"/>
    <property type="evidence" value="ECO:0007669"/>
    <property type="project" value="InterPro"/>
</dbReference>
<evidence type="ECO:0000256" key="3">
    <source>
        <dbReference type="ARBA" id="ARBA00023274"/>
    </source>
</evidence>
<reference evidence="6 7" key="1">
    <citation type="submission" date="2024-04" db="EMBL/GenBank/DDBJ databases">
        <authorList>
            <consortium name="Genoscope - CEA"/>
            <person name="William W."/>
        </authorList>
    </citation>
    <scope>NUCLEOTIDE SEQUENCE [LARGE SCALE GENOMIC DNA]</scope>
</reference>
<evidence type="ECO:0000313" key="7">
    <source>
        <dbReference type="Proteomes" id="UP001497497"/>
    </source>
</evidence>
<evidence type="ECO:0000256" key="4">
    <source>
        <dbReference type="ARBA" id="ARBA00035288"/>
    </source>
</evidence>
<dbReference type="AlphaFoldDB" id="A0AAV2H229"/>
<evidence type="ECO:0000256" key="2">
    <source>
        <dbReference type="ARBA" id="ARBA00022980"/>
    </source>
</evidence>
<evidence type="ECO:0000313" key="6">
    <source>
        <dbReference type="EMBL" id="CAL1527193.1"/>
    </source>
</evidence>
<proteinExistence type="inferred from homology"/>
<dbReference type="GO" id="GO:0003735">
    <property type="term" value="F:structural constituent of ribosome"/>
    <property type="evidence" value="ECO:0007669"/>
    <property type="project" value="InterPro"/>
</dbReference>
<evidence type="ECO:0000256" key="5">
    <source>
        <dbReference type="ARBA" id="ARBA00035359"/>
    </source>
</evidence>
<keyword evidence="2" id="KW-0689">Ribosomal protein</keyword>
<keyword evidence="3" id="KW-0687">Ribonucleoprotein</keyword>
<comment type="caution">
    <text evidence="6">The sequence shown here is derived from an EMBL/GenBank/DDBJ whole genome shotgun (WGS) entry which is preliminary data.</text>
</comment>
<dbReference type="Pfam" id="PF01245">
    <property type="entry name" value="Ribosomal_L19"/>
    <property type="match status" value="1"/>
</dbReference>
<sequence>MGFKGLFESGQGFTMTDVEGKLVPERGRMDVEGAFTHVSSSQVNVAYKSTHVINYKRTRAEIGQALRKKPNYLHYDLVDKHRSSPLQKGTDNITVETDVKAPRDYRFIMPEFMPRPHFEYRDRVLEKLERRDMLRRRTVINIPEFYVGSIMAVTVSDPFAPNKKNRFLGICIDRGGHGLKAYFVLRNVVDGLGVEIFYQMYSPTLHSIEVIRLEKRLDDRLYYLRNCPLEHSTFSFDMEPIALPRGAQVPVNTLKLKLNPKPWDERWERQDLKGIEPIELTPKMIKGIQKVHNASATPWKKHDLMLHYRSKVNEEEEETIMAEVYKENQLLESMRKTSKATLKKKK</sequence>
<comment type="similarity">
    <text evidence="1">Belongs to the bacterial ribosomal protein bL19 family.</text>
</comment>
<organism evidence="6 7">
    <name type="scientific">Lymnaea stagnalis</name>
    <name type="common">Great pond snail</name>
    <name type="synonym">Helix stagnalis</name>
    <dbReference type="NCBI Taxonomy" id="6523"/>
    <lineage>
        <taxon>Eukaryota</taxon>
        <taxon>Metazoa</taxon>
        <taxon>Spiralia</taxon>
        <taxon>Lophotrochozoa</taxon>
        <taxon>Mollusca</taxon>
        <taxon>Gastropoda</taxon>
        <taxon>Heterobranchia</taxon>
        <taxon>Euthyneura</taxon>
        <taxon>Panpulmonata</taxon>
        <taxon>Hygrophila</taxon>
        <taxon>Lymnaeoidea</taxon>
        <taxon>Lymnaeidae</taxon>
        <taxon>Lymnaea</taxon>
    </lineage>
</organism>
<evidence type="ECO:0000256" key="1">
    <source>
        <dbReference type="ARBA" id="ARBA00005781"/>
    </source>
</evidence>
<dbReference type="GO" id="GO:0005762">
    <property type="term" value="C:mitochondrial large ribosomal subunit"/>
    <property type="evidence" value="ECO:0007669"/>
    <property type="project" value="TreeGrafter"/>
</dbReference>
<dbReference type="PANTHER" id="PTHR15680">
    <property type="entry name" value="RIBOSOMAL PROTEIN L19"/>
    <property type="match status" value="1"/>
</dbReference>
<dbReference type="InterPro" id="IPR001857">
    <property type="entry name" value="Ribosomal_bL19"/>
</dbReference>
<keyword evidence="7" id="KW-1185">Reference proteome</keyword>
<dbReference type="PRINTS" id="PR00061">
    <property type="entry name" value="RIBOSOMALL19"/>
</dbReference>
<dbReference type="Gene3D" id="2.30.30.790">
    <property type="match status" value="1"/>
</dbReference>
<dbReference type="InterPro" id="IPR038657">
    <property type="entry name" value="Ribosomal_bL19_sf"/>
</dbReference>
<dbReference type="InterPro" id="IPR008991">
    <property type="entry name" value="Translation_prot_SH3-like_sf"/>
</dbReference>
<gene>
    <name evidence="6" type="ORF">GSLYS_00001370001</name>
</gene>
<dbReference type="EMBL" id="CAXITT010000013">
    <property type="protein sequence ID" value="CAL1527193.1"/>
    <property type="molecule type" value="Genomic_DNA"/>
</dbReference>
<accession>A0AAV2H229</accession>
<dbReference type="Proteomes" id="UP001497497">
    <property type="component" value="Unassembled WGS sequence"/>
</dbReference>